<evidence type="ECO:0000256" key="1">
    <source>
        <dbReference type="SAM" id="MobiDB-lite"/>
    </source>
</evidence>
<dbReference type="Proteomes" id="UP001283361">
    <property type="component" value="Unassembled WGS sequence"/>
</dbReference>
<reference evidence="2" key="1">
    <citation type="journal article" date="2023" name="G3 (Bethesda)">
        <title>A reference genome for the long-term kleptoplast-retaining sea slug Elysia crispata morphotype clarki.</title>
        <authorList>
            <person name="Eastman K.E."/>
            <person name="Pendleton A.L."/>
            <person name="Shaikh M.A."/>
            <person name="Suttiyut T."/>
            <person name="Ogas R."/>
            <person name="Tomko P."/>
            <person name="Gavelis G."/>
            <person name="Widhalm J.R."/>
            <person name="Wisecaver J.H."/>
        </authorList>
    </citation>
    <scope>NUCLEOTIDE SEQUENCE</scope>
    <source>
        <strain evidence="2">ECLA1</strain>
    </source>
</reference>
<sequence length="132" mass="14874">MRPRVAQGYCSQCHRKSRWRQEASDSEHNSSKVLQTKRRGVNFPTDDLNPQSKTDSFFNGREGEEEQRPMTGVDCGVVSSGGYREEEREEREEPTPPKIGQLVRVGHSGPVSTLSLFSLLSAQFFLRTVASD</sequence>
<organism evidence="2 3">
    <name type="scientific">Elysia crispata</name>
    <name type="common">lettuce slug</name>
    <dbReference type="NCBI Taxonomy" id="231223"/>
    <lineage>
        <taxon>Eukaryota</taxon>
        <taxon>Metazoa</taxon>
        <taxon>Spiralia</taxon>
        <taxon>Lophotrochozoa</taxon>
        <taxon>Mollusca</taxon>
        <taxon>Gastropoda</taxon>
        <taxon>Heterobranchia</taxon>
        <taxon>Euthyneura</taxon>
        <taxon>Panpulmonata</taxon>
        <taxon>Sacoglossa</taxon>
        <taxon>Placobranchoidea</taxon>
        <taxon>Plakobranchidae</taxon>
        <taxon>Elysia</taxon>
    </lineage>
</organism>
<name>A0AAE0XXK6_9GAST</name>
<dbReference type="EMBL" id="JAWDGP010007341">
    <property type="protein sequence ID" value="KAK3724631.1"/>
    <property type="molecule type" value="Genomic_DNA"/>
</dbReference>
<feature type="compositionally biased region" description="Basic and acidic residues" evidence="1">
    <location>
        <begin position="83"/>
        <end position="95"/>
    </location>
</feature>
<comment type="caution">
    <text evidence="2">The sequence shown here is derived from an EMBL/GenBank/DDBJ whole genome shotgun (WGS) entry which is preliminary data.</text>
</comment>
<protein>
    <submittedName>
        <fullName evidence="2">Uncharacterized protein</fullName>
    </submittedName>
</protein>
<accession>A0AAE0XXK6</accession>
<feature type="compositionally biased region" description="Polar residues" evidence="1">
    <location>
        <begin position="48"/>
        <end position="57"/>
    </location>
</feature>
<keyword evidence="3" id="KW-1185">Reference proteome</keyword>
<proteinExistence type="predicted"/>
<gene>
    <name evidence="2" type="ORF">RRG08_041115</name>
</gene>
<feature type="compositionally biased region" description="Basic and acidic residues" evidence="1">
    <location>
        <begin position="19"/>
        <end position="30"/>
    </location>
</feature>
<evidence type="ECO:0000313" key="3">
    <source>
        <dbReference type="Proteomes" id="UP001283361"/>
    </source>
</evidence>
<dbReference type="AlphaFoldDB" id="A0AAE0XXK6"/>
<feature type="region of interest" description="Disordered" evidence="1">
    <location>
        <begin position="1"/>
        <end position="104"/>
    </location>
</feature>
<evidence type="ECO:0000313" key="2">
    <source>
        <dbReference type="EMBL" id="KAK3724631.1"/>
    </source>
</evidence>